<sequence>MPPYLPDPENLADFDDDLLPKEDRVDEYANGHWVVPRNRQYNNRRKQASRQGRYAGDRHRRPNRGNRHTLVPGQFNIDVKKDSTFSHGLEAQHEEMAAQAKQFSAKIGASNGITMKPAVPATIMADGGGEVFQAEDHPIGALVKRAIEIKPTVDDNLSEPPAFNFVAKKSHTKTAPTVDFRSSPPEYSPDRCLEIQVGKAGGDAGPMDHLWKDMAPSHHPRASSPAMSSSSASNPFASSVDSGMSSSSEDDTRKARNMLDRDENFLFAIADDSLDPKILTAQHWPAVGEAGHTIEHSQLSRRLSLVRRTSVGSTFIATPIITKGQQGSIANQDESDRDGDDREDPGKFEIDVIDMMDDWDLLEEEVVTGMVGGYEADDECEITKSAANSAWPTADNGQGRQSWARWLGFRSDERAF</sequence>
<dbReference type="Proteomes" id="UP001274830">
    <property type="component" value="Unassembled WGS sequence"/>
</dbReference>
<protein>
    <submittedName>
        <fullName evidence="2">Uncharacterized protein</fullName>
    </submittedName>
</protein>
<comment type="caution">
    <text evidence="2">The sequence shown here is derived from an EMBL/GenBank/DDBJ whole genome shotgun (WGS) entry which is preliminary data.</text>
</comment>
<dbReference type="AlphaFoldDB" id="A0AAE0TUI5"/>
<proteinExistence type="predicted"/>
<name>A0AAE0TUI5_9PEZI</name>
<feature type="region of interest" description="Disordered" evidence="1">
    <location>
        <begin position="324"/>
        <end position="346"/>
    </location>
</feature>
<accession>A0AAE0TUI5</accession>
<dbReference type="EMBL" id="JAUTXT010000042">
    <property type="protein sequence ID" value="KAK3671497.1"/>
    <property type="molecule type" value="Genomic_DNA"/>
</dbReference>
<reference evidence="2" key="1">
    <citation type="submission" date="2023-07" db="EMBL/GenBank/DDBJ databases">
        <title>Black Yeasts Isolated from many extreme environments.</title>
        <authorList>
            <person name="Coleine C."/>
            <person name="Stajich J.E."/>
            <person name="Selbmann L."/>
        </authorList>
    </citation>
    <scope>NUCLEOTIDE SEQUENCE</scope>
    <source>
        <strain evidence="2">CCFEE 5485</strain>
    </source>
</reference>
<evidence type="ECO:0000313" key="3">
    <source>
        <dbReference type="Proteomes" id="UP001274830"/>
    </source>
</evidence>
<evidence type="ECO:0000256" key="1">
    <source>
        <dbReference type="SAM" id="MobiDB-lite"/>
    </source>
</evidence>
<gene>
    <name evidence="2" type="ORF">LTR78_008596</name>
</gene>
<feature type="compositionally biased region" description="Basic residues" evidence="1">
    <location>
        <begin position="58"/>
        <end position="67"/>
    </location>
</feature>
<feature type="compositionally biased region" description="Low complexity" evidence="1">
    <location>
        <begin position="222"/>
        <end position="247"/>
    </location>
</feature>
<feature type="compositionally biased region" description="Acidic residues" evidence="1">
    <location>
        <begin position="333"/>
        <end position="343"/>
    </location>
</feature>
<feature type="region of interest" description="Disordered" evidence="1">
    <location>
        <begin position="39"/>
        <end position="68"/>
    </location>
</feature>
<organism evidence="2 3">
    <name type="scientific">Recurvomyces mirabilis</name>
    <dbReference type="NCBI Taxonomy" id="574656"/>
    <lineage>
        <taxon>Eukaryota</taxon>
        <taxon>Fungi</taxon>
        <taxon>Dikarya</taxon>
        <taxon>Ascomycota</taxon>
        <taxon>Pezizomycotina</taxon>
        <taxon>Dothideomycetes</taxon>
        <taxon>Dothideomycetidae</taxon>
        <taxon>Mycosphaerellales</taxon>
        <taxon>Teratosphaeriaceae</taxon>
        <taxon>Recurvomyces</taxon>
    </lineage>
</organism>
<evidence type="ECO:0000313" key="2">
    <source>
        <dbReference type="EMBL" id="KAK3671497.1"/>
    </source>
</evidence>
<feature type="region of interest" description="Disordered" evidence="1">
    <location>
        <begin position="203"/>
        <end position="253"/>
    </location>
</feature>
<keyword evidence="3" id="KW-1185">Reference proteome</keyword>